<reference evidence="1" key="1">
    <citation type="submission" date="2021-05" db="EMBL/GenBank/DDBJ databases">
        <authorList>
            <person name="Alioto T."/>
            <person name="Alioto T."/>
            <person name="Gomez Garrido J."/>
        </authorList>
    </citation>
    <scope>NUCLEOTIDE SEQUENCE</scope>
</reference>
<evidence type="ECO:0000313" key="1">
    <source>
        <dbReference type="EMBL" id="CAG6762497.1"/>
    </source>
</evidence>
<sequence>MKLTKLTENWNQTMTNTVRSRITRQYKQYVDRSNSVEKALEPMTTDMETFQNAWEAIREARKVLDSADVISTEIMSWQRIFKRYNLTDFQPILDKLFDHWNRLNMLTKFKYDYFTELFDI</sequence>
<protein>
    <submittedName>
        <fullName evidence="1">Uncharacterized protein</fullName>
    </submittedName>
</protein>
<accession>A0A8D9ABT0</accession>
<organism evidence="1">
    <name type="scientific">Cacopsylla melanoneura</name>
    <dbReference type="NCBI Taxonomy" id="428564"/>
    <lineage>
        <taxon>Eukaryota</taxon>
        <taxon>Metazoa</taxon>
        <taxon>Ecdysozoa</taxon>
        <taxon>Arthropoda</taxon>
        <taxon>Hexapoda</taxon>
        <taxon>Insecta</taxon>
        <taxon>Pterygota</taxon>
        <taxon>Neoptera</taxon>
        <taxon>Paraneoptera</taxon>
        <taxon>Hemiptera</taxon>
        <taxon>Sternorrhyncha</taxon>
        <taxon>Psylloidea</taxon>
        <taxon>Psyllidae</taxon>
        <taxon>Psyllinae</taxon>
        <taxon>Cacopsylla</taxon>
    </lineage>
</organism>
<name>A0A8D9ABT0_9HEMI</name>
<proteinExistence type="predicted"/>
<dbReference type="EMBL" id="HBUF01561347">
    <property type="protein sequence ID" value="CAG6762497.1"/>
    <property type="molecule type" value="Transcribed_RNA"/>
</dbReference>
<dbReference type="AlphaFoldDB" id="A0A8D9ABT0"/>